<dbReference type="PANTHER" id="PTHR32305">
    <property type="match status" value="1"/>
</dbReference>
<feature type="signal peptide" evidence="3">
    <location>
        <begin position="1"/>
        <end position="35"/>
    </location>
</feature>
<dbReference type="Gene3D" id="2.180.10.10">
    <property type="entry name" value="RHS repeat-associated core"/>
    <property type="match status" value="2"/>
</dbReference>
<dbReference type="Pfam" id="PF05593">
    <property type="entry name" value="RHS_repeat"/>
    <property type="match status" value="3"/>
</dbReference>
<dbReference type="InterPro" id="IPR022385">
    <property type="entry name" value="Rhs_assc_core"/>
</dbReference>
<protein>
    <submittedName>
        <fullName evidence="5">Polymorphic toxin-type HINT domain-containing protein</fullName>
    </submittedName>
</protein>
<evidence type="ECO:0000259" key="4">
    <source>
        <dbReference type="SMART" id="SM00306"/>
    </source>
</evidence>
<dbReference type="EMBL" id="CP108253">
    <property type="protein sequence ID" value="WTU42379.1"/>
    <property type="molecule type" value="Genomic_DNA"/>
</dbReference>
<dbReference type="InterPro" id="IPR030934">
    <property type="entry name" value="Intein_C"/>
</dbReference>
<dbReference type="NCBIfam" id="TIGR03696">
    <property type="entry name" value="Rhs_assc_core"/>
    <property type="match status" value="1"/>
</dbReference>
<dbReference type="Pfam" id="PF07591">
    <property type="entry name" value="PT-HINT"/>
    <property type="match status" value="1"/>
</dbReference>
<keyword evidence="1" id="KW-0677">Repeat</keyword>
<keyword evidence="3" id="KW-0732">Signal</keyword>
<proteinExistence type="predicted"/>
<dbReference type="SMART" id="SM00306">
    <property type="entry name" value="HintN"/>
    <property type="match status" value="1"/>
</dbReference>
<dbReference type="PANTHER" id="PTHR32305:SF17">
    <property type="entry name" value="TRNA NUCLEASE WAPA"/>
    <property type="match status" value="1"/>
</dbReference>
<organism evidence="5">
    <name type="scientific">Streptomyces sp. NBC_00060</name>
    <dbReference type="NCBI Taxonomy" id="2975636"/>
    <lineage>
        <taxon>Bacteria</taxon>
        <taxon>Bacillati</taxon>
        <taxon>Actinomycetota</taxon>
        <taxon>Actinomycetes</taxon>
        <taxon>Kitasatosporales</taxon>
        <taxon>Streptomycetaceae</taxon>
        <taxon>Streptomyces</taxon>
    </lineage>
</organism>
<dbReference type="InterPro" id="IPR050708">
    <property type="entry name" value="T6SS_VgrG/RHS"/>
</dbReference>
<dbReference type="PROSITE" id="PS50818">
    <property type="entry name" value="INTEIN_C_TER"/>
    <property type="match status" value="1"/>
</dbReference>
<accession>A0AAU2H4J0</accession>
<feature type="chain" id="PRO_5043547243" evidence="3">
    <location>
        <begin position="36"/>
        <end position="2329"/>
    </location>
</feature>
<dbReference type="InterPro" id="IPR056823">
    <property type="entry name" value="TEN-like_YD-shell"/>
</dbReference>
<evidence type="ECO:0000256" key="3">
    <source>
        <dbReference type="SAM" id="SignalP"/>
    </source>
</evidence>
<evidence type="ECO:0000313" key="5">
    <source>
        <dbReference type="EMBL" id="WTU42379.1"/>
    </source>
</evidence>
<dbReference type="Gene3D" id="2.170.16.10">
    <property type="entry name" value="Hedgehog/Intein (Hint) domain"/>
    <property type="match status" value="1"/>
</dbReference>
<evidence type="ECO:0000256" key="2">
    <source>
        <dbReference type="SAM" id="MobiDB-lite"/>
    </source>
</evidence>
<dbReference type="Pfam" id="PF25023">
    <property type="entry name" value="TEN_YD-shell"/>
    <property type="match status" value="1"/>
</dbReference>
<dbReference type="NCBIfam" id="TIGR01643">
    <property type="entry name" value="YD_repeat_2x"/>
    <property type="match status" value="4"/>
</dbReference>
<dbReference type="InterPro" id="IPR003587">
    <property type="entry name" value="Hint_dom_N"/>
</dbReference>
<name>A0AAU2H4J0_9ACTN</name>
<feature type="domain" description="Hint" evidence="4">
    <location>
        <begin position="2054"/>
        <end position="2156"/>
    </location>
</feature>
<sequence>MFFRGRLLASRMPRSAVGGVILGLALVMSASNAQAVPAVGADARLPGIAGNPDPVKGKNAKSKPRPADRTARAAAKTLDPVTWPQPGSVELPLSYASAFTSRQLSASPAAPAAPVVKKRVGGIPVTVAPGKAPRGAASGSVPSKVTVASLGRTAAEKWGSAALLTVRRADDGAAPASVELSLDYASFADGAGGAYGSRLQLLKLPACAVAEAPGTADCKSPPERIPFRNDPATHTITGQVPAAPASAGVGAVFAVAAGDSSSKGDYKATSLAPSASWSVANSSGGFSWDYPLRMIPTPGGLTPTVGLGYSSQSADGRTAATNNQGSWVGEGFSYEPGYIERSYKPCSEDGQKTSAEQCWAFDNATIMLNGMSGELIQDDTTKEWHLTSENGSKIAKLTGAGNGDNDGEYWKLTTTDGTEYYFGLNKLPGWRSDNPATSGTVDPDPTTDSTWSTPVFGNNAGEPCYNATFANAHCKQAWRWNLDYVKDTHGNVMSYFYGAEKNSYALNAKTDVNGTEYDRGGYLKRIDYGQRDGAVYTAKAPARVVFNTAERCLADASFDCAESKFTVANAARWPDTPVDRYCKAGTKCTVGQSSQTFWTTKRLTGVTTQMSTGSGVSDYNDVEAWKFTHIFTDNGDDTKTLWLSRIDHEGRADFNGQGGESVPLPSVDLQGVHLRNRVDSDTDNIDAINRFRLATVLSETGAQLDITYAPAQCTATALPKPGESTKRCFPVVWAPPGTIEPRTDWFHKYVVAEVEETDRTGGGEDLLTRYDYQGDAGWRHAEPDGLADEKFLTWGQWQGYGKVSVTSGNRQTMRTRVDYTYLQGLNGDKLPGGGTRTERVTDSTGTEYTGEKEFTGFEVETQAFDAGKVVSKSILEPWKYDTATQTRAWKTSKATVVKPEVSRGYTALADGTWRTTKSRSFFDVDHGAVRLQGTEDLGDVTRDEDNTCTRLWYADNPKLNILELPSRSETVSVSCLTVPDRRTQVLADERTSYDGAGFGAAPVTGDATTTERLASHDGKTGTYQVTGTTTYDKFGRPTSQKDAAGAETSTAYTDVNGLISQTKVTNALGHVTTTDYAPAWGSSTGQTDPNGRRTDLAYDALGRLTAVWLADRRKTQSPSIKYAYNVRKDKSVVVKTEKIETTGGYGVEYQLYDSLLRARQKQTEGPNGSRMVADVFYDGTGKVKKTNATYNAANAPSEDLLTVANGEVGGQTVNEYDGLGRTTASIFQMAGVEQWRTTTVYEGDRTHVDPPTGQMPTTSLTDAAGRVSELRHYHSASPQPSGPGAQYDSTKYTYTPGGLMESVTDAQGNIWRYEYDQLGRKTKNIDPDSGTSTTVYDAVDRPVSATDGRGKTTSTAYDKLGRPVTTWEGAPDTGTKLTETRYDKAGWLGYAWASLRYTSATDYFASITQDMDALYRVKKTAYTVPASEGALAGTYTFTTSYNPDGTVSGQGVPAAGGLGGEAIAYGYDDLQRPISMTGKTSYVSDTQYTATSQLKALHLYTGSGKKIQQSLTYEKGTDRLTRSTVDVVGVTGAVKDSSYSYDQAGNVLAISDTSGGSPDVQCFGYDAGQRLAEAWTPAATAAEAAGAGTAGSQLTAGTPSACAAAAGEKALGGPAPYWKSYETDAIGNRTKDVTHDVGRDASKDVTRTFTYGEGTAGPHAVTKVVDKTPTGDRQSTFAYDASGNTTTRTIGGNTQTLTWDASGDLAKTTEADGKATGYIYDASGDRVLRRDANATTVYLPGMELKLPKNSSTVEATRYYSYAGQTVAVRQNNNELTFLAADHHGTSELAINPTTGAVTQRRFDPYGGTRGEATGTWPGEKGFVGGTIDESTGLTHLGAREYDSSLGKFISVDPVIDYTSPQQINGYAYANNSPVTLSDPTGLAPCAPGVPDYGGSCGGKICYTCKTGETGETKKAQEDVKQAEQNLSDTKQRVRHVAKVLIKIVRDLIGVDAALDCFSSGDLGACGETLLNVAGSFAGGLAGKILAKYGAPWKWAKGVRLVKKVAGLIADLVGGVKDVAKSSKALAKAKDGLAAARAKAKAAISKVKKDDPTVCHSFLPGTKVLLVNGITKSIDKVALGDKVVATDPATGRTTTREVVGTIVTEDDKHFVDLTIKAKSGGAAALIATTTHPFWVKSANAWIDAGDLKPGMTLREADGSTATVEGVRHFDKRQRTHDLTVSGIHSYYVVAGAAPVLVHNCSEVAVDTNAVTDALSGAKTAEVDTVLAGRAPVLSPTAHRELIEGGHSTEGISGWLAARGGRMGVGSTPEGVAGLQGRLRAMWKGKSFNPMIADDDASVLHSAAQEGLSIITNDKRFYKNAERLGYATERY</sequence>
<feature type="region of interest" description="Disordered" evidence="2">
    <location>
        <begin position="48"/>
        <end position="81"/>
    </location>
</feature>
<dbReference type="CDD" id="cd00081">
    <property type="entry name" value="Hint"/>
    <property type="match status" value="1"/>
</dbReference>
<reference evidence="5" key="1">
    <citation type="submission" date="2022-10" db="EMBL/GenBank/DDBJ databases">
        <title>The complete genomes of actinobacterial strains from the NBC collection.</title>
        <authorList>
            <person name="Joergensen T.S."/>
            <person name="Alvarez Arevalo M."/>
            <person name="Sterndorff E.B."/>
            <person name="Faurdal D."/>
            <person name="Vuksanovic O."/>
            <person name="Mourched A.-S."/>
            <person name="Charusanti P."/>
            <person name="Shaw S."/>
            <person name="Blin K."/>
            <person name="Weber T."/>
        </authorList>
    </citation>
    <scope>NUCLEOTIDE SEQUENCE</scope>
    <source>
        <strain evidence="5">NBC_00060</strain>
    </source>
</reference>
<evidence type="ECO:0000256" key="1">
    <source>
        <dbReference type="ARBA" id="ARBA00022737"/>
    </source>
</evidence>
<dbReference type="InterPro" id="IPR006530">
    <property type="entry name" value="YD"/>
</dbReference>
<dbReference type="InterPro" id="IPR036844">
    <property type="entry name" value="Hint_dom_sf"/>
</dbReference>
<dbReference type="InterPro" id="IPR031325">
    <property type="entry name" value="RHS_repeat"/>
</dbReference>
<gene>
    <name evidence="5" type="ORF">OHV25_23815</name>
</gene>
<dbReference type="SUPFAM" id="SSF51294">
    <property type="entry name" value="Hedgehog/intein (Hint) domain"/>
    <property type="match status" value="1"/>
</dbReference>